<dbReference type="OrthoDB" id="5112300at2"/>
<keyword evidence="7" id="KW-0924">Ammonia transport</keyword>
<evidence type="ECO:0000259" key="10">
    <source>
        <dbReference type="Pfam" id="PF00909"/>
    </source>
</evidence>
<keyword evidence="6 9" id="KW-0472">Membrane</keyword>
<dbReference type="Proteomes" id="UP000231742">
    <property type="component" value="Unassembled WGS sequence"/>
</dbReference>
<dbReference type="EMBL" id="PGFH01000001">
    <property type="protein sequence ID" value="PJJ82289.1"/>
    <property type="molecule type" value="Genomic_DNA"/>
</dbReference>
<comment type="similarity">
    <text evidence="2">Belongs to the ammonia transporter channel (TC 1.A.11.2) family.</text>
</comment>
<keyword evidence="5 9" id="KW-1133">Transmembrane helix</keyword>
<dbReference type="SUPFAM" id="SSF111352">
    <property type="entry name" value="Ammonium transporter"/>
    <property type="match status" value="1"/>
</dbReference>
<feature type="transmembrane region" description="Helical" evidence="9">
    <location>
        <begin position="230"/>
        <end position="246"/>
    </location>
</feature>
<evidence type="ECO:0000256" key="3">
    <source>
        <dbReference type="ARBA" id="ARBA00022448"/>
    </source>
</evidence>
<keyword evidence="3" id="KW-0813">Transport</keyword>
<keyword evidence="4 9" id="KW-0812">Transmembrane</keyword>
<reference evidence="11 12" key="1">
    <citation type="submission" date="2017-11" db="EMBL/GenBank/DDBJ databases">
        <title>Genomic Encyclopedia of Archaeal and Bacterial Type Strains, Phase II (KMG-II): From Individual Species to Whole Genera.</title>
        <authorList>
            <person name="Goeker M."/>
        </authorList>
    </citation>
    <scope>NUCLEOTIDE SEQUENCE [LARGE SCALE GENOMIC DNA]</scope>
    <source>
        <strain evidence="11 12">DSM 16400</strain>
    </source>
</reference>
<dbReference type="GO" id="GO:0008519">
    <property type="term" value="F:ammonium channel activity"/>
    <property type="evidence" value="ECO:0007669"/>
    <property type="project" value="InterPro"/>
</dbReference>
<comment type="caution">
    <text evidence="11">The sequence shown here is derived from an EMBL/GenBank/DDBJ whole genome shotgun (WGS) entry which is preliminary data.</text>
</comment>
<feature type="transmembrane region" description="Helical" evidence="9">
    <location>
        <begin position="282"/>
        <end position="302"/>
    </location>
</feature>
<dbReference type="Pfam" id="PF00909">
    <property type="entry name" value="Ammonium_transp"/>
    <property type="match status" value="1"/>
</dbReference>
<feature type="transmembrane region" description="Helical" evidence="9">
    <location>
        <begin position="35"/>
        <end position="56"/>
    </location>
</feature>
<evidence type="ECO:0000256" key="6">
    <source>
        <dbReference type="ARBA" id="ARBA00023136"/>
    </source>
</evidence>
<sequence length="359" mass="36724">MTADFAAASLGVVALFLLLAALIVLYASTLPAATWTALTITSLACAAPGAVAWLVIVPALSVDLRTVMMPSLAALGAVCCFLVTLVSRSSGAPLWRSVAYSCVWGIAVYVPIAVRTFEPFGATTPLGLSPIDHGGALVMSVAVGASMLAVLVVERRSLIRGARKSVPVPAGIAALVLAVLAWLAWLVGAEFAFDDVVGLILANGAVSASFGALGWCIVQLINHGTIRLKSLAGGLISGLIAVSAGAPLFTPVSAAVAGFIAGAVACAFTVRKGSPLGNQLRFLVNTHLIGGSIGVVSLGVLATGSGFLFTGQTFIFEQQLQSVLASAAFAFVVSSLVWWLLGRVGRRSEVVEPRILAKN</sequence>
<evidence type="ECO:0000256" key="5">
    <source>
        <dbReference type="ARBA" id="ARBA00022989"/>
    </source>
</evidence>
<evidence type="ECO:0000256" key="4">
    <source>
        <dbReference type="ARBA" id="ARBA00022692"/>
    </source>
</evidence>
<evidence type="ECO:0000313" key="12">
    <source>
        <dbReference type="Proteomes" id="UP000231742"/>
    </source>
</evidence>
<dbReference type="GO" id="GO:0005886">
    <property type="term" value="C:plasma membrane"/>
    <property type="evidence" value="ECO:0007669"/>
    <property type="project" value="TreeGrafter"/>
</dbReference>
<proteinExistence type="inferred from homology"/>
<evidence type="ECO:0000256" key="9">
    <source>
        <dbReference type="SAM" id="Phobius"/>
    </source>
</evidence>
<dbReference type="PANTHER" id="PTHR43029:SF10">
    <property type="entry name" value="AMMONIUM TRANSPORTER MEP2"/>
    <property type="match status" value="1"/>
</dbReference>
<dbReference type="RefSeq" id="WP_100388897.1">
    <property type="nucleotide sequence ID" value="NZ_BMZU01000001.1"/>
</dbReference>
<comment type="subcellular location">
    <subcellularLocation>
        <location evidence="1">Membrane</location>
        <topology evidence="1">Multi-pass membrane protein</topology>
    </subcellularLocation>
</comment>
<accession>A0A2M9D989</accession>
<dbReference type="InterPro" id="IPR001905">
    <property type="entry name" value="Ammonium_transpt"/>
</dbReference>
<protein>
    <recommendedName>
        <fullName evidence="8">Ammonium transporter</fullName>
    </recommendedName>
</protein>
<dbReference type="Gene3D" id="1.10.3430.10">
    <property type="entry name" value="Ammonium transporter AmtB like domains"/>
    <property type="match status" value="1"/>
</dbReference>
<dbReference type="InterPro" id="IPR024041">
    <property type="entry name" value="NH4_transpt_AmtB-like_dom"/>
</dbReference>
<organism evidence="11 12">
    <name type="scientific">Salinibacterium amurskyense</name>
    <dbReference type="NCBI Taxonomy" id="205941"/>
    <lineage>
        <taxon>Bacteria</taxon>
        <taxon>Bacillati</taxon>
        <taxon>Actinomycetota</taxon>
        <taxon>Actinomycetes</taxon>
        <taxon>Micrococcales</taxon>
        <taxon>Microbacteriaceae</taxon>
        <taxon>Salinibacterium</taxon>
    </lineage>
</organism>
<feature type="transmembrane region" description="Helical" evidence="9">
    <location>
        <begin position="165"/>
        <end position="185"/>
    </location>
</feature>
<feature type="transmembrane region" description="Helical" evidence="9">
    <location>
        <begin position="68"/>
        <end position="86"/>
    </location>
</feature>
<feature type="transmembrane region" description="Helical" evidence="9">
    <location>
        <begin position="134"/>
        <end position="153"/>
    </location>
</feature>
<feature type="transmembrane region" description="Helical" evidence="9">
    <location>
        <begin position="6"/>
        <end position="28"/>
    </location>
</feature>
<evidence type="ECO:0000256" key="7">
    <source>
        <dbReference type="ARBA" id="ARBA00023177"/>
    </source>
</evidence>
<evidence type="ECO:0000256" key="2">
    <source>
        <dbReference type="ARBA" id="ARBA00005887"/>
    </source>
</evidence>
<feature type="transmembrane region" description="Helical" evidence="9">
    <location>
        <begin position="98"/>
        <end position="114"/>
    </location>
</feature>
<dbReference type="PANTHER" id="PTHR43029">
    <property type="entry name" value="AMMONIUM TRANSPORTER MEP2"/>
    <property type="match status" value="1"/>
</dbReference>
<evidence type="ECO:0000256" key="1">
    <source>
        <dbReference type="ARBA" id="ARBA00004141"/>
    </source>
</evidence>
<feature type="domain" description="Ammonium transporter AmtB-like" evidence="10">
    <location>
        <begin position="98"/>
        <end position="344"/>
    </location>
</feature>
<evidence type="ECO:0000256" key="8">
    <source>
        <dbReference type="ARBA" id="ARBA00050025"/>
    </source>
</evidence>
<dbReference type="AlphaFoldDB" id="A0A2M9D989"/>
<evidence type="ECO:0000313" key="11">
    <source>
        <dbReference type="EMBL" id="PJJ82289.1"/>
    </source>
</evidence>
<feature type="transmembrane region" description="Helical" evidence="9">
    <location>
        <begin position="252"/>
        <end position="270"/>
    </location>
</feature>
<feature type="transmembrane region" description="Helical" evidence="9">
    <location>
        <begin position="197"/>
        <end position="218"/>
    </location>
</feature>
<gene>
    <name evidence="11" type="ORF">CLV85_1484</name>
</gene>
<dbReference type="InterPro" id="IPR029020">
    <property type="entry name" value="Ammonium/urea_transptr"/>
</dbReference>
<feature type="transmembrane region" description="Helical" evidence="9">
    <location>
        <begin position="322"/>
        <end position="341"/>
    </location>
</feature>
<keyword evidence="12" id="KW-1185">Reference proteome</keyword>
<name>A0A2M9D989_9MICO</name>